<comment type="subcellular location">
    <subcellularLocation>
        <location evidence="1">Nucleus</location>
    </subcellularLocation>
</comment>
<dbReference type="InterPro" id="IPR011545">
    <property type="entry name" value="DEAD/DEAH_box_helicase_dom"/>
</dbReference>
<dbReference type="EMBL" id="HBIZ01041683">
    <property type="protein sequence ID" value="CAE0774025.1"/>
    <property type="molecule type" value="Transcribed_RNA"/>
</dbReference>
<feature type="domain" description="Helicase ATP-binding" evidence="11">
    <location>
        <begin position="506"/>
        <end position="689"/>
    </location>
</feature>
<dbReference type="EC" id="3.6.4.13" evidence="2"/>
<evidence type="ECO:0000256" key="3">
    <source>
        <dbReference type="ARBA" id="ARBA00022737"/>
    </source>
</evidence>
<dbReference type="PANTHER" id="PTHR47961">
    <property type="entry name" value="DNA POLYMERASE THETA, PUTATIVE (AFU_ORTHOLOGUE AFUA_1G05260)-RELATED"/>
    <property type="match status" value="1"/>
</dbReference>
<dbReference type="PROSITE" id="PS51194">
    <property type="entry name" value="HELICASE_CTER"/>
    <property type="match status" value="1"/>
</dbReference>
<gene>
    <name evidence="13" type="ORF">PCAR00345_LOCUS26637</name>
</gene>
<dbReference type="SUPFAM" id="SSF158702">
    <property type="entry name" value="Sec63 N-terminal domain-like"/>
    <property type="match status" value="2"/>
</dbReference>
<evidence type="ECO:0000256" key="4">
    <source>
        <dbReference type="ARBA" id="ARBA00022741"/>
    </source>
</evidence>
<dbReference type="SUPFAM" id="SSF52540">
    <property type="entry name" value="P-loop containing nucleoside triphosphate hydrolases"/>
    <property type="match status" value="4"/>
</dbReference>
<dbReference type="InterPro" id="IPR050474">
    <property type="entry name" value="Hel308_SKI2-like"/>
</dbReference>
<feature type="region of interest" description="Disordered" evidence="10">
    <location>
        <begin position="16"/>
        <end position="44"/>
    </location>
</feature>
<dbReference type="SUPFAM" id="SSF81296">
    <property type="entry name" value="E set domains"/>
    <property type="match status" value="1"/>
</dbReference>
<dbReference type="CDD" id="cd18021">
    <property type="entry name" value="DEXHc_Brr2_2"/>
    <property type="match status" value="1"/>
</dbReference>
<accession>A0A7S4F5U3</accession>
<dbReference type="PANTHER" id="PTHR47961:SF4">
    <property type="entry name" value="ACTIVATING SIGNAL COINTEGRATOR 1 COMPLEX SUBUNIT 3"/>
    <property type="match status" value="1"/>
</dbReference>
<evidence type="ECO:0000256" key="7">
    <source>
        <dbReference type="ARBA" id="ARBA00022840"/>
    </source>
</evidence>
<evidence type="ECO:0000256" key="9">
    <source>
        <dbReference type="ARBA" id="ARBA00047984"/>
    </source>
</evidence>
<feature type="compositionally biased region" description="Acidic residues" evidence="10">
    <location>
        <begin position="247"/>
        <end position="256"/>
    </location>
</feature>
<dbReference type="Pfam" id="PF18149">
    <property type="entry name" value="Helicase_PWI"/>
    <property type="match status" value="1"/>
</dbReference>
<dbReference type="SMART" id="SM00382">
    <property type="entry name" value="AAA"/>
    <property type="match status" value="2"/>
</dbReference>
<dbReference type="PIRSF" id="PIRSF039073">
    <property type="entry name" value="BRR2"/>
    <property type="match status" value="1"/>
</dbReference>
<dbReference type="GO" id="GO:0000393">
    <property type="term" value="P:spliceosomal conformational changes to generate catalytic conformation"/>
    <property type="evidence" value="ECO:0007669"/>
    <property type="project" value="UniProtKB-ARBA"/>
</dbReference>
<dbReference type="Pfam" id="PF23445">
    <property type="entry name" value="WHD_SNRNP200"/>
    <property type="match status" value="2"/>
</dbReference>
<dbReference type="FunFam" id="1.10.10.10:FF:000012">
    <property type="entry name" value="U5 small nuclear ribonucleoprotein helicase"/>
    <property type="match status" value="1"/>
</dbReference>
<dbReference type="FunFam" id="3.40.50.300:FF:000062">
    <property type="entry name" value="U5 small nuclear ribonucleoprotein helicase"/>
    <property type="match status" value="1"/>
</dbReference>
<dbReference type="InterPro" id="IPR041094">
    <property type="entry name" value="Brr2_helicase_PWI"/>
</dbReference>
<evidence type="ECO:0000259" key="12">
    <source>
        <dbReference type="PROSITE" id="PS51194"/>
    </source>
</evidence>
<evidence type="ECO:0000256" key="6">
    <source>
        <dbReference type="ARBA" id="ARBA00022806"/>
    </source>
</evidence>
<dbReference type="GO" id="GO:0003676">
    <property type="term" value="F:nucleic acid binding"/>
    <property type="evidence" value="ECO:0007669"/>
    <property type="project" value="InterPro"/>
</dbReference>
<evidence type="ECO:0000256" key="8">
    <source>
        <dbReference type="ARBA" id="ARBA00023242"/>
    </source>
</evidence>
<dbReference type="InterPro" id="IPR003593">
    <property type="entry name" value="AAA+_ATPase"/>
</dbReference>
<dbReference type="SMART" id="SM00487">
    <property type="entry name" value="DEXDc"/>
    <property type="match status" value="2"/>
</dbReference>
<dbReference type="FunFam" id="3.40.50.300:FF:000102">
    <property type="entry name" value="RNA helicase, activating signal cointegrator 1"/>
    <property type="match status" value="1"/>
</dbReference>
<keyword evidence="5" id="KW-0378">Hydrolase</keyword>
<dbReference type="SUPFAM" id="SSF46785">
    <property type="entry name" value="Winged helix' DNA-binding domain"/>
    <property type="match status" value="2"/>
</dbReference>
<dbReference type="FunFam" id="3.40.50.300:FF:000254">
    <property type="entry name" value="U5 small nuclear ribonucleoprotein helicase"/>
    <property type="match status" value="1"/>
</dbReference>
<dbReference type="FunFam" id="2.60.40.150:FF:000133">
    <property type="entry name" value="Pre-mRNA splicing helicase, putative"/>
    <property type="match status" value="1"/>
</dbReference>
<dbReference type="GO" id="GO:0003724">
    <property type="term" value="F:RNA helicase activity"/>
    <property type="evidence" value="ECO:0007669"/>
    <property type="project" value="UniProtKB-EC"/>
</dbReference>
<dbReference type="FunFam" id="1.10.150.20:FF:000004">
    <property type="entry name" value="U5 small nuclear ribonucleoprotein helicase"/>
    <property type="match status" value="1"/>
</dbReference>
<evidence type="ECO:0000259" key="11">
    <source>
        <dbReference type="PROSITE" id="PS51192"/>
    </source>
</evidence>
<dbReference type="Gene3D" id="1.10.10.10">
    <property type="entry name" value="Winged helix-like DNA-binding domain superfamily/Winged helix DNA-binding domain"/>
    <property type="match status" value="2"/>
</dbReference>
<dbReference type="Pfam" id="PF00271">
    <property type="entry name" value="Helicase_C"/>
    <property type="match status" value="1"/>
</dbReference>
<dbReference type="Pfam" id="PF21188">
    <property type="entry name" value="BRR2_plug"/>
    <property type="match status" value="1"/>
</dbReference>
<dbReference type="Pfam" id="PF02889">
    <property type="entry name" value="Sec63"/>
    <property type="match status" value="2"/>
</dbReference>
<dbReference type="FunFam" id="2.60.40.150:FF:000004">
    <property type="entry name" value="RNA helicase, activating signal cointegrator 1"/>
    <property type="match status" value="1"/>
</dbReference>
<evidence type="ECO:0000256" key="2">
    <source>
        <dbReference type="ARBA" id="ARBA00012552"/>
    </source>
</evidence>
<feature type="region of interest" description="Disordered" evidence="10">
    <location>
        <begin position="201"/>
        <end position="256"/>
    </location>
</feature>
<dbReference type="Pfam" id="PF00270">
    <property type="entry name" value="DEAD"/>
    <property type="match status" value="2"/>
</dbReference>
<dbReference type="FunFam" id="1.10.150.20:FF:000013">
    <property type="entry name" value="U5 small nuclear ribonucleoprotein kDa helicase"/>
    <property type="match status" value="1"/>
</dbReference>
<sequence>MAEQVQRYRQYEYRANSNLVLTTDQHRPRTDEPSGEPESLKEHLEGLKFGDRVAYAKPDILAGGRKRKPDKTSDAAKRAKKEKDKASVLALAEDMDSYRPRSKETRLAYEDLLSILSQQLGDQPHDILSGAADEVLACLKNDALTDPDRKREVEKLINVVSSETFGRMVSIGKRITDYMLEEGGGNDKLDDELGVAVVFDEDDDVDDERPRDDNGEMVDEEVSEEEEEEDLGLDTRAERQLERGDGGDEEEVEGDRDELPVASIDAYWLQRECARYFNDPLVAQKMSEDVLATLTETDERDCENKLVILLDYDKFDLIKLLLRHRWKISVCTRLAQAQSEAERAELLSRMGEHPQMAEVLDELTRARLKTDEIFTETKQLEARVRKETADLARMRASEDSAGAVSQDMLSAVPEPGKARVGRNVLDLETLAFQAGGHLMANKKCQLPSGSFRVQKKGYEEVHVPALKPKPFAEEEALVPVDSMPEWARPAFKGMKTLNRVQSRVYNCALFSADNMLLCAPTGAGKTNVAMLTMLHEIGMQRSADGDIALDAFKIVYVAPMKALVQEMVLNFGKRLEPYGINVRELTGDQQLTKEQIANTQVIITTPEKWDIITRKSGDRTYTQLVRLVIIDEIHLLHDHRGPVLESIVARTIRQIETTQEMIRVVGLSATLPNFEDVATFLRVNPDKGLFYFDNSYRPVPLQQQYIGITEKKAIKRFQLMNEIAYEKTLAQAGKNQVLIFVHSRKECAKTARAIRDMALQNDTLVDFLREDSASREILQTEAETAKSRDLAELLPYGFAIHHAGMTRADRTLVEDLFSDGHVQVLVSTATLAWGVNLPAHTVIIKGTQVYSPEKGTWGELSMMDVMQMLGRAGRPQFMGRADDFGEGIILTTHSELQYYLSLLNQQLPIESQYISKLADNLNAEIVLGTVQNAHEAVNWLGYTYLYVRMLRNPTLYGASEAEKAGDPLLEQRRIDLVHTAAVVLDKAALIKYERKSGQFQPTDLGRVAAYYYVGHTTVAVYNEFLKPTLSDIELLRLFSLSKDFSALSVREEEKQELMRLIERVPIPVKEAVDEPSAKTNVLLQAYISQLKLDGFSLLSDMTYITQSAARLMRCIHEIVLKRGWAGLAERVLNFCKMIDRRMWLSQTPLRQFKGIPEDIIKKIERKDFPWERFYDLQPQEIGELIRFPKMGKAIHRFVHQFPRLELAAHVQPITRTVLRVELTITPDFQFEPKIHGSAEPFHVLVEDVDQEHILHSELFLLKAKFAEDDHSLTFTIPIFDPLPPQYFIRVVSDRWLAAETTLPVSFRQLILPEKYPPHTELLDLQPLPVSALGSYASLYESAFSHFNPIQTQVFSTLFNSDDNVLIGAPTGSGKTICAEFAILRMLQHEPNGRCVFIAPLQSLAEERLAAWRKSLTQLGASIEMLTGETTTDLKLLDRNTIIISTPQRWDMISRRWKQRKGVQNVSLLIVDEMHLIGGEVGPVLEVVISRMRYISSQMESRCRIVALSTSLANAKDLAEWIGCSSHGIFNFHSNVRPVPLEIHIQGFDIAHVPSRLLAMAKPAYYAVVNHAHEKPAVVFVPSAKQAVLTAVDMLTYATADDSPQRFLHASAEDIAPFVKDVNEGTLQHVLAYGIGFLHEGLSAAEQQAVLALHESGAVQVLVVTHSMCWGLTAQAHLVVLMDTQFFDGAEHRYTDYPITDILQMMGRACRPLVDDNGKCVLLCHAPKKLFYRKFLYEPFPVESHLDHFLHDHMCAEVVTKTIENKQDAVDYLTWTFMYRRLTQNPNYYNLQGATHRHLSDHLSELVEATLGDLEQARCITVEDGMEVSPLNLGMIASYYYIQYTTIELFSSSLQATTKLKGLIEIISSAAEFDALPVRHREDDALQQLAMHCPQQIEDARYNDPHCKTNVLLQCHFSRRDAGREMAADLDFVLDKATRLLQATVDVISSSGWLAPALATMELSQMCVQGVWDRDSALLQLPHFGRDLAKKCTAAGIESVFDLMDMEDDERRELLSMTPAQLADVARVCNRYPNIDLNFEVEDADEIASGDAVSVVVQLQREGVDEMTTVPKVHAPRFPKPKEEGWWLVIGDPKTNTLLSIKRITLQLKAKVKLDFVAPDPGEYTYTLYLMCDSYLGCDQEYELKLSVGEAEDDDEDGTEDDEEED</sequence>
<dbReference type="GO" id="GO:0005682">
    <property type="term" value="C:U5 snRNP"/>
    <property type="evidence" value="ECO:0007669"/>
    <property type="project" value="UniProtKB-ARBA"/>
</dbReference>
<keyword evidence="4" id="KW-0547">Nucleotide-binding</keyword>
<dbReference type="PROSITE" id="PS51192">
    <property type="entry name" value="HELICASE_ATP_BIND_1"/>
    <property type="match status" value="2"/>
</dbReference>
<feature type="domain" description="Helicase C-terminal" evidence="12">
    <location>
        <begin position="733"/>
        <end position="915"/>
    </location>
</feature>
<feature type="region of interest" description="Disordered" evidence="10">
    <location>
        <begin position="60"/>
        <end position="81"/>
    </location>
</feature>
<keyword evidence="6" id="KW-0347">Helicase</keyword>
<dbReference type="SMART" id="SM00490">
    <property type="entry name" value="HELICc"/>
    <property type="match status" value="2"/>
</dbReference>
<dbReference type="Gene3D" id="3.40.50.300">
    <property type="entry name" value="P-loop containing nucleotide triphosphate hydrolases"/>
    <property type="match status" value="4"/>
</dbReference>
<evidence type="ECO:0000256" key="10">
    <source>
        <dbReference type="SAM" id="MobiDB-lite"/>
    </source>
</evidence>
<protein>
    <recommendedName>
        <fullName evidence="2">RNA helicase</fullName>
        <ecNumber evidence="2">3.6.4.13</ecNumber>
    </recommendedName>
</protein>
<dbReference type="CDD" id="cd18795">
    <property type="entry name" value="SF2_C_Ski2"/>
    <property type="match status" value="1"/>
</dbReference>
<dbReference type="Gene3D" id="2.60.40.150">
    <property type="entry name" value="C2 domain"/>
    <property type="match status" value="2"/>
</dbReference>
<dbReference type="Gene3D" id="1.10.150.20">
    <property type="entry name" value="5' to 3' exonuclease, C-terminal subdomain"/>
    <property type="match status" value="2"/>
</dbReference>
<dbReference type="InterPro" id="IPR057842">
    <property type="entry name" value="WH_MER3"/>
</dbReference>
<evidence type="ECO:0000256" key="1">
    <source>
        <dbReference type="ARBA" id="ARBA00004123"/>
    </source>
</evidence>
<evidence type="ECO:0000256" key="5">
    <source>
        <dbReference type="ARBA" id="ARBA00022801"/>
    </source>
</evidence>
<feature type="compositionally biased region" description="Basic and acidic residues" evidence="10">
    <location>
        <begin position="233"/>
        <end position="246"/>
    </location>
</feature>
<dbReference type="InterPro" id="IPR004179">
    <property type="entry name" value="Sec63-dom"/>
</dbReference>
<dbReference type="InterPro" id="IPR001650">
    <property type="entry name" value="Helicase_C-like"/>
</dbReference>
<reference evidence="13" key="1">
    <citation type="submission" date="2021-01" db="EMBL/GenBank/DDBJ databases">
        <authorList>
            <person name="Corre E."/>
            <person name="Pelletier E."/>
            <person name="Niang G."/>
            <person name="Scheremetjew M."/>
            <person name="Finn R."/>
            <person name="Kale V."/>
            <person name="Holt S."/>
            <person name="Cochrane G."/>
            <person name="Meng A."/>
            <person name="Brown T."/>
            <person name="Cohen L."/>
        </authorList>
    </citation>
    <scope>NUCLEOTIDE SEQUENCE</scope>
    <source>
        <strain evidence="13">CCMP645</strain>
    </source>
</reference>
<organism evidence="13">
    <name type="scientific">Chrysotila carterae</name>
    <name type="common">Marine alga</name>
    <name type="synonym">Syracosphaera carterae</name>
    <dbReference type="NCBI Taxonomy" id="13221"/>
    <lineage>
        <taxon>Eukaryota</taxon>
        <taxon>Haptista</taxon>
        <taxon>Haptophyta</taxon>
        <taxon>Prymnesiophyceae</taxon>
        <taxon>Isochrysidales</taxon>
        <taxon>Isochrysidaceae</taxon>
        <taxon>Chrysotila</taxon>
    </lineage>
</organism>
<dbReference type="InterPro" id="IPR014001">
    <property type="entry name" value="Helicase_ATP-bd"/>
</dbReference>
<feature type="compositionally biased region" description="Basic and acidic residues" evidence="10">
    <location>
        <begin position="70"/>
        <end position="81"/>
    </location>
</feature>
<dbReference type="InterPro" id="IPR027417">
    <property type="entry name" value="P-loop_NTPase"/>
</dbReference>
<feature type="region of interest" description="Disordered" evidence="10">
    <location>
        <begin position="2146"/>
        <end position="2165"/>
    </location>
</feature>
<dbReference type="Gene3D" id="1.10.3380.10">
    <property type="entry name" value="Sec63 N-terminal domain-like domain"/>
    <property type="match status" value="2"/>
</dbReference>
<feature type="compositionally biased region" description="Acidic residues" evidence="10">
    <location>
        <begin position="215"/>
        <end position="232"/>
    </location>
</feature>
<dbReference type="InterPro" id="IPR048863">
    <property type="entry name" value="BRR2_plug"/>
</dbReference>
<dbReference type="SMART" id="SM00973">
    <property type="entry name" value="Sec63"/>
    <property type="match status" value="2"/>
</dbReference>
<keyword evidence="7" id="KW-0067">ATP-binding</keyword>
<dbReference type="GO" id="GO:0016787">
    <property type="term" value="F:hydrolase activity"/>
    <property type="evidence" value="ECO:0007669"/>
    <property type="project" value="UniProtKB-KW"/>
</dbReference>
<dbReference type="GO" id="GO:0005524">
    <property type="term" value="F:ATP binding"/>
    <property type="evidence" value="ECO:0007669"/>
    <property type="project" value="UniProtKB-KW"/>
</dbReference>
<dbReference type="InterPro" id="IPR036390">
    <property type="entry name" value="WH_DNA-bd_sf"/>
</dbReference>
<name>A0A7S4F5U3_CHRCT</name>
<dbReference type="InterPro" id="IPR035892">
    <property type="entry name" value="C2_domain_sf"/>
</dbReference>
<feature type="compositionally biased region" description="Acidic residues" evidence="10">
    <location>
        <begin position="2149"/>
        <end position="2165"/>
    </location>
</feature>
<dbReference type="FunFam" id="3.40.50.300:FF:000368">
    <property type="entry name" value="U5 small nuclear ribonucleoprotein 200 kDa helicase"/>
    <property type="match status" value="1"/>
</dbReference>
<keyword evidence="8" id="KW-0539">Nucleus</keyword>
<dbReference type="FunFam" id="1.10.3380.10:FF:000002">
    <property type="entry name" value="Activating signal cointegrator 1 complex subunit 3"/>
    <property type="match status" value="1"/>
</dbReference>
<dbReference type="InterPro" id="IPR014756">
    <property type="entry name" value="Ig_E-set"/>
</dbReference>
<keyword evidence="3" id="KW-0677">Repeat</keyword>
<comment type="catalytic activity">
    <reaction evidence="9">
        <text>ATP + H2O = ADP + phosphate + H(+)</text>
        <dbReference type="Rhea" id="RHEA:13065"/>
        <dbReference type="ChEBI" id="CHEBI:15377"/>
        <dbReference type="ChEBI" id="CHEBI:15378"/>
        <dbReference type="ChEBI" id="CHEBI:30616"/>
        <dbReference type="ChEBI" id="CHEBI:43474"/>
        <dbReference type="ChEBI" id="CHEBI:456216"/>
        <dbReference type="EC" id="3.6.4.13"/>
    </reaction>
</comment>
<feature type="domain" description="Helicase ATP-binding" evidence="11">
    <location>
        <begin position="1355"/>
        <end position="1529"/>
    </location>
</feature>
<feature type="compositionally biased region" description="Basic and acidic residues" evidence="10">
    <location>
        <begin position="24"/>
        <end position="44"/>
    </location>
</feature>
<dbReference type="InterPro" id="IPR036388">
    <property type="entry name" value="WH-like_DNA-bd_sf"/>
</dbReference>
<proteinExistence type="predicted"/>
<evidence type="ECO:0000313" key="13">
    <source>
        <dbReference type="EMBL" id="CAE0774025.1"/>
    </source>
</evidence>
<dbReference type="FunFam" id="1.10.3380.10:FF:000001">
    <property type="entry name" value="U5 small nuclear ribonucleoprotein helicase"/>
    <property type="match status" value="1"/>
</dbReference>
<dbReference type="FunFam" id="1.10.10.10:FF:000024">
    <property type="entry name" value="U5 small nuclear ribonucleoprotein helicase"/>
    <property type="match status" value="1"/>
</dbReference>
<dbReference type="CDD" id="cd18019">
    <property type="entry name" value="DEXHc_Brr2_1"/>
    <property type="match status" value="1"/>
</dbReference>